<reference evidence="2 3" key="1">
    <citation type="submission" date="2019-09" db="EMBL/GenBank/DDBJ databases">
        <title>Whole genome sequence of Vibrio fortis.</title>
        <authorList>
            <person name="Das S.K."/>
        </authorList>
    </citation>
    <scope>NUCLEOTIDE SEQUENCE [LARGE SCALE GENOMIC DNA]</scope>
    <source>
        <strain evidence="2 3">AN60</strain>
    </source>
</reference>
<dbReference type="Pfam" id="PF04860">
    <property type="entry name" value="Phage_portal"/>
    <property type="match status" value="1"/>
</dbReference>
<gene>
    <name evidence="2" type="ORF">F2P58_23410</name>
</gene>
<proteinExistence type="predicted"/>
<dbReference type="RefSeq" id="WP_150873165.1">
    <property type="nucleotide sequence ID" value="NZ_VWSE01000010.1"/>
</dbReference>
<organism evidence="2 3">
    <name type="scientific">Vibrio fortis</name>
    <dbReference type="NCBI Taxonomy" id="212667"/>
    <lineage>
        <taxon>Bacteria</taxon>
        <taxon>Pseudomonadati</taxon>
        <taxon>Pseudomonadota</taxon>
        <taxon>Gammaproteobacteria</taxon>
        <taxon>Vibrionales</taxon>
        <taxon>Vibrionaceae</taxon>
        <taxon>Vibrio</taxon>
    </lineage>
</organism>
<dbReference type="EMBL" id="VWSE01000010">
    <property type="protein sequence ID" value="KAB0285464.1"/>
    <property type="molecule type" value="Genomic_DNA"/>
</dbReference>
<dbReference type="InterPro" id="IPR006427">
    <property type="entry name" value="Portal_HK97"/>
</dbReference>
<feature type="region of interest" description="Disordered" evidence="1">
    <location>
        <begin position="404"/>
        <end position="435"/>
    </location>
</feature>
<name>A0A5N3QTE7_9VIBR</name>
<protein>
    <submittedName>
        <fullName evidence="2">Phage portal protein</fullName>
    </submittedName>
</protein>
<dbReference type="NCBIfam" id="TIGR01537">
    <property type="entry name" value="portal_HK97"/>
    <property type="match status" value="1"/>
</dbReference>
<dbReference type="AlphaFoldDB" id="A0A5N3QTE7"/>
<feature type="compositionally biased region" description="Acidic residues" evidence="1">
    <location>
        <begin position="423"/>
        <end position="435"/>
    </location>
</feature>
<dbReference type="Proteomes" id="UP000326789">
    <property type="component" value="Unassembled WGS sequence"/>
</dbReference>
<comment type="caution">
    <text evidence="2">The sequence shown here is derived from an EMBL/GenBank/DDBJ whole genome shotgun (WGS) entry which is preliminary data.</text>
</comment>
<evidence type="ECO:0000313" key="3">
    <source>
        <dbReference type="Proteomes" id="UP000326789"/>
    </source>
</evidence>
<evidence type="ECO:0000256" key="1">
    <source>
        <dbReference type="SAM" id="MobiDB-lite"/>
    </source>
</evidence>
<evidence type="ECO:0000313" key="2">
    <source>
        <dbReference type="EMBL" id="KAB0285464.1"/>
    </source>
</evidence>
<accession>A0A5N3QTE7</accession>
<dbReference type="InterPro" id="IPR006944">
    <property type="entry name" value="Phage/GTA_portal"/>
</dbReference>
<sequence length="435" mass="48616">MSWLNRFKSVPAKEAQKSTPYVDAVLKGTSSRHAGVDVNYNTAMRQADVYTCVRIISESIGMIPMQLYREKNGVFEEVSRTTREHKIFCQNPNDFMTAQEMNEYLVTVLLLRGHAFAEVERNALNSVSALLPMRYLNGVNLSMTTEGVPFATWSTHAGVSRTSHPPFVDDDLFDIKLQTLNGYQGVSPIAAMAEQIGTAIATQRHTAKIFENGTRLSGVLSTEDSLDDDAIARLLSSWNGAYGGTDNAGKVAVLEHGLQYTNITMTNQDAQLLEMLCFSREQVASAYRVPVHMLNDTTAQTMNNVEQNNLQFLKTTLMPIITKLENAYTKLLPSNMIIKFDTTQFVRGDIRSQAEVAERLIKNRVISHEESRTMFDLPPAKEGELFVIQSNNYVWGTKGDSEKLRENIGATPVNPAPQQQEQTNDDNEERGEEDS</sequence>